<accession>A0A8B8E1V4</accession>
<keyword evidence="2" id="KW-1185">Reference proteome</keyword>
<dbReference type="PANTHER" id="PTHR37398:SF3">
    <property type="entry name" value="GLYCOSIDE HYDROLASE FAMILY 5 DOMAIN-CONTAINING PROTEIN"/>
    <property type="match status" value="1"/>
</dbReference>
<dbReference type="KEGG" id="cvn:111130764"/>
<keyword evidence="1" id="KW-0732">Signal</keyword>
<evidence type="ECO:0000313" key="3">
    <source>
        <dbReference type="RefSeq" id="XP_022333704.1"/>
    </source>
</evidence>
<organism evidence="2 3">
    <name type="scientific">Crassostrea virginica</name>
    <name type="common">Eastern oyster</name>
    <dbReference type="NCBI Taxonomy" id="6565"/>
    <lineage>
        <taxon>Eukaryota</taxon>
        <taxon>Metazoa</taxon>
        <taxon>Spiralia</taxon>
        <taxon>Lophotrochozoa</taxon>
        <taxon>Mollusca</taxon>
        <taxon>Bivalvia</taxon>
        <taxon>Autobranchia</taxon>
        <taxon>Pteriomorphia</taxon>
        <taxon>Ostreida</taxon>
        <taxon>Ostreoidea</taxon>
        <taxon>Ostreidae</taxon>
        <taxon>Crassostrea</taxon>
    </lineage>
</organism>
<dbReference type="Proteomes" id="UP000694844">
    <property type="component" value="Chromosome 4"/>
</dbReference>
<gene>
    <name evidence="3" type="primary">LOC111130764</name>
</gene>
<reference evidence="3" key="1">
    <citation type="submission" date="2025-08" db="UniProtKB">
        <authorList>
            <consortium name="RefSeq"/>
        </authorList>
    </citation>
    <scope>IDENTIFICATION</scope>
    <source>
        <tissue evidence="3">Whole sample</tissue>
    </source>
</reference>
<dbReference type="SUPFAM" id="SSF51445">
    <property type="entry name" value="(Trans)glycosidases"/>
    <property type="match status" value="1"/>
</dbReference>
<dbReference type="RefSeq" id="XP_022333704.1">
    <property type="nucleotide sequence ID" value="XM_022477996.1"/>
</dbReference>
<feature type="signal peptide" evidence="1">
    <location>
        <begin position="1"/>
        <end position="18"/>
    </location>
</feature>
<dbReference type="OrthoDB" id="406631at2759"/>
<evidence type="ECO:0000313" key="2">
    <source>
        <dbReference type="Proteomes" id="UP000694844"/>
    </source>
</evidence>
<dbReference type="AlphaFoldDB" id="A0A8B8E1V4"/>
<proteinExistence type="predicted"/>
<dbReference type="InterPro" id="IPR017853">
    <property type="entry name" value="GH"/>
</dbReference>
<feature type="chain" id="PRO_5034235443" evidence="1">
    <location>
        <begin position="19"/>
        <end position="375"/>
    </location>
</feature>
<name>A0A8B8E1V4_CRAVI</name>
<protein>
    <submittedName>
        <fullName evidence="3">Mannan endo-1,4-beta-mannosidase-like</fullName>
    </submittedName>
</protein>
<dbReference type="GeneID" id="111130764"/>
<evidence type="ECO:0000256" key="1">
    <source>
        <dbReference type="SAM" id="SignalP"/>
    </source>
</evidence>
<sequence length="375" mass="41917">MWRTILACFVLFTKLLEGARLGIQGTHFTYNGQRVFLSGINKAWEHYAHDFGNGQYNGVKARYEHVFQQLQNAGANSIRIWIHIEGESSPHFDGSGHVIGLDNGGTFINDMKAMLTAAQRHNIFVFPTLWNGAVNQNTHYRLDGLIRDTGKLNSYINHALKPMVQALKDMPALGGWDLMNEPEGELKPDLSSSDPCFDTRHLHNSGAGWAGRLYTPQELLRFFNWQAAAIKQVDPQALVTVGAWSGRVNTDNFGFHNLYKDTCLVKAGGMPHGTLSFYQVHSYDGNDGHFGTESPFIHNFGAFGLHKPLVIGEFREKDGGGMNINQLYDYAYNHGYAGGWGWSETDGNMDNMLRGLNHIKTYHNGAHGTVHVQIH</sequence>
<dbReference type="PANTHER" id="PTHR37398">
    <property type="entry name" value="ENDO-BETA-1,4-MANNANASE"/>
    <property type="match status" value="1"/>
</dbReference>
<dbReference type="Gene3D" id="3.20.20.80">
    <property type="entry name" value="Glycosidases"/>
    <property type="match status" value="1"/>
</dbReference>